<dbReference type="SUPFAM" id="SSF52540">
    <property type="entry name" value="P-loop containing nucleoside triphosphate hydrolases"/>
    <property type="match status" value="2"/>
</dbReference>
<keyword evidence="4" id="KW-0677">Repeat</keyword>
<dbReference type="InterPro" id="IPR003439">
    <property type="entry name" value="ABC_transporter-like_ATP-bd"/>
</dbReference>
<dbReference type="FunFam" id="3.40.50.300:FF:000327">
    <property type="entry name" value="ATP-binding cassette sub-family A member 3"/>
    <property type="match status" value="1"/>
</dbReference>
<sequence>MGCWNKFLLLIWKNWKLQLRRPISFIVEVAIPILIIAVFVLIRKYVVKEETEESIYSPYSIESFKNFELVRAYSPDDNKLINEVMTLFQYAKPFPNAEKLEEYLKSPEIGALDNDDIVGIQFDQHMSQIITDCLNINVTLRFSSQGTAWYTGDLYPSYQIGFGTRKTSGGGGPPFYNKFFVPLMYTLTNRFLQKTGNTSRLPKIFLQQFPYPSFSYDVFLKIVDEASLFGYLFMTAFVYAFINMVKSITYEKEKQLKESMKIMGLPTWLHWVAWYCKMMTPFLVITVIMVVLMKWSTVNGAVLEHIDCSLLFIFFFLFVSTIITTSFALSVFFTKANRAASMAGIFWVLSLVPYIIIRSGDYQRSSKGIKYLTSLSITSAMAYGFDIILMYEGTMEGVGWNTLFSSNIQNNLTFGGVLLMMLFDLIFYMLIALYVEAIYPGEFGVPQKWYFFMTSKFWCKKKLDEDEYLLESNSSEFFEEDPTDLTAGIKIRNLGKTFGANVAVKGISLNIFQDQITVLLGHNGAGKTTTMSMLTGMFPPTKGTAVINGYDIRTQIMSVRDSMGLCPQHNVLFDDLTVREHLIFFSRLKGCTGSGVDEEVDKFLKLLNLEDKADDKSTTLSGGMKRKLCVGIALCGNSKIIMLDEPTAGMDPSARRFIWEFLQKQKIGRTILLTTHFMDEADLLGDRIAIMSGGQLQCAGSSFFLKKKYGTGYHLIIDQMPSCNPNNITNVIRKYIPQTEVESNAGTELTYLLPEIHSSKFSHLLAELENESQELGIRSFGISLTDLEEVFMKVGASETGRALPKTRDTYNGCDTSNSTNIHIGISNMQHGSSLYINQSIAMILKKMLSTKRSWGMELLKILLPVVYCVLVLSTADSSSIHDTTYDTRTFELSQYHHPVTLVQSDVDNRQEAYINLLQNMKQTVEVSSNMTERILELTKASPYTVKYKYIVGASFGNDNTAYAWFNNDPYHSVPLSVELLLQQTYKSIMGDKYNINFINYPMPRNMSAEEKVLTTSALGNVNVISLSLAIAYIGTFYILFNVKERMSQAKHLQFVSGINVFIFRFGSFICDFLTYLLPCIALLITFAIVKPIGLNTSYELGVLAFLLFSFGIALLPWIYFFSFLFTIPSTGYSRMFFLSFVTGFPCVIIVRVLEIIKWKYATITKWILRFFPHYDFIEAVNVVVNRQFCDENMKLCAKYPDEKEICERSLCQQGCCGPNVFYEFGSSGIASDIVMLYVIAVVSFLILFLIDFKIVANVIYALLKNVRRPPKFIENVDHDVLDEDNYVKTHSLEHMQSHFALILKDLTKHFWRLTAVNGLNLTVKKSECFGLLGVNGAGKTTTFRMMTGDEMISYGDGWINGYSIKNEMKKVQRYIGYCPQFDALLDNLTARETLKIFSLIRGVPRDETNYMAEKLARDFDFTEHLDKEVMKLSGGNKRKLSTAIALIGDSPIIFLDEPTTGMDPATKRHLWNNLTKIRESGKSIILTSHSMEECEALCTRIAIMVNGNFQCLGSTQHLKSKFAEGYSVTLKIRKPENSRGLEHSDTSNIESFISTNFPNCELREKHQELLTYYIKDKNLTWSKLFGVLETAKGHLDIEDYSVGQASLEQVFLTFTKKQVAEEEVMFKKGCRAWCC</sequence>
<evidence type="ECO:0000256" key="6">
    <source>
        <dbReference type="ARBA" id="ARBA00022840"/>
    </source>
</evidence>
<feature type="transmembrane region" description="Helical" evidence="9">
    <location>
        <begin position="369"/>
        <end position="391"/>
    </location>
</feature>
<dbReference type="Pfam" id="PF23321">
    <property type="entry name" value="R1_ABCA1"/>
    <property type="match status" value="1"/>
</dbReference>
<feature type="transmembrane region" description="Helical" evidence="9">
    <location>
        <begin position="1061"/>
        <end position="1088"/>
    </location>
</feature>
<evidence type="ECO:0000313" key="11">
    <source>
        <dbReference type="EMBL" id="KAL3284218.1"/>
    </source>
</evidence>
<dbReference type="InterPro" id="IPR056264">
    <property type="entry name" value="R2_ABCA1-4-like"/>
</dbReference>
<organism evidence="11 12">
    <name type="scientific">Cryptolaemus montrouzieri</name>
    <dbReference type="NCBI Taxonomy" id="559131"/>
    <lineage>
        <taxon>Eukaryota</taxon>
        <taxon>Metazoa</taxon>
        <taxon>Ecdysozoa</taxon>
        <taxon>Arthropoda</taxon>
        <taxon>Hexapoda</taxon>
        <taxon>Insecta</taxon>
        <taxon>Pterygota</taxon>
        <taxon>Neoptera</taxon>
        <taxon>Endopterygota</taxon>
        <taxon>Coleoptera</taxon>
        <taxon>Polyphaga</taxon>
        <taxon>Cucujiformia</taxon>
        <taxon>Coccinelloidea</taxon>
        <taxon>Coccinellidae</taxon>
        <taxon>Scymninae</taxon>
        <taxon>Scymnini</taxon>
        <taxon>Cryptolaemus</taxon>
    </lineage>
</organism>
<feature type="domain" description="ABC transporter" evidence="10">
    <location>
        <begin position="1301"/>
        <end position="1531"/>
    </location>
</feature>
<dbReference type="FunFam" id="3.40.50.300:FF:000298">
    <property type="entry name" value="ATP-binding cassette sub-family A member 12"/>
    <property type="match status" value="1"/>
</dbReference>
<keyword evidence="5" id="KW-0547">Nucleotide-binding</keyword>
<feature type="transmembrane region" description="Helical" evidence="9">
    <location>
        <begin position="411"/>
        <end position="435"/>
    </location>
</feature>
<dbReference type="InterPro" id="IPR017871">
    <property type="entry name" value="ABC_transporter-like_CS"/>
</dbReference>
<keyword evidence="12" id="KW-1185">Reference proteome</keyword>
<dbReference type="Proteomes" id="UP001516400">
    <property type="component" value="Unassembled WGS sequence"/>
</dbReference>
<dbReference type="PROSITE" id="PS50893">
    <property type="entry name" value="ABC_TRANSPORTER_2"/>
    <property type="match status" value="2"/>
</dbReference>
<feature type="domain" description="ABC transporter" evidence="10">
    <location>
        <begin position="489"/>
        <end position="718"/>
    </location>
</feature>
<feature type="transmembrane region" description="Helical" evidence="9">
    <location>
        <begin position="23"/>
        <end position="42"/>
    </location>
</feature>
<dbReference type="PANTHER" id="PTHR19229:SF250">
    <property type="entry name" value="ABC TRANSPORTER DOMAIN-CONTAINING PROTEIN-RELATED"/>
    <property type="match status" value="1"/>
</dbReference>
<evidence type="ECO:0000256" key="8">
    <source>
        <dbReference type="ARBA" id="ARBA00023136"/>
    </source>
</evidence>
<feature type="transmembrane region" description="Helical" evidence="9">
    <location>
        <begin position="339"/>
        <end position="357"/>
    </location>
</feature>
<dbReference type="Pfam" id="PF00005">
    <property type="entry name" value="ABC_tran"/>
    <property type="match status" value="2"/>
</dbReference>
<evidence type="ECO:0000256" key="1">
    <source>
        <dbReference type="ARBA" id="ARBA00004141"/>
    </source>
</evidence>
<feature type="transmembrane region" description="Helical" evidence="9">
    <location>
        <begin position="312"/>
        <end position="333"/>
    </location>
</feature>
<protein>
    <recommendedName>
        <fullName evidence="10">ABC transporter domain-containing protein</fullName>
    </recommendedName>
</protein>
<dbReference type="SMART" id="SM00382">
    <property type="entry name" value="AAA"/>
    <property type="match status" value="2"/>
</dbReference>
<dbReference type="InterPro" id="IPR013525">
    <property type="entry name" value="ABC2_TM"/>
</dbReference>
<comment type="caution">
    <text evidence="11">The sequence shown here is derived from an EMBL/GenBank/DDBJ whole genome shotgun (WGS) entry which is preliminary data.</text>
</comment>
<keyword evidence="8 9" id="KW-0472">Membrane</keyword>
<dbReference type="Gene3D" id="3.40.50.300">
    <property type="entry name" value="P-loop containing nucleotide triphosphate hydrolases"/>
    <property type="match status" value="2"/>
</dbReference>
<keyword evidence="6" id="KW-0067">ATP-binding</keyword>
<dbReference type="PANTHER" id="PTHR19229">
    <property type="entry name" value="ATP-BINDING CASSETTE TRANSPORTER SUBFAMILY A ABCA"/>
    <property type="match status" value="1"/>
</dbReference>
<dbReference type="GO" id="GO:0005524">
    <property type="term" value="F:ATP binding"/>
    <property type="evidence" value="ECO:0007669"/>
    <property type="project" value="UniProtKB-KW"/>
</dbReference>
<feature type="transmembrane region" description="Helical" evidence="9">
    <location>
        <begin position="1100"/>
        <end position="1124"/>
    </location>
</feature>
<evidence type="ECO:0000256" key="3">
    <source>
        <dbReference type="ARBA" id="ARBA00022692"/>
    </source>
</evidence>
<accession>A0ABD2NZS4</accession>
<gene>
    <name evidence="11" type="ORF">HHI36_018381</name>
</gene>
<feature type="transmembrane region" description="Helical" evidence="9">
    <location>
        <begin position="1234"/>
        <end position="1263"/>
    </location>
</feature>
<dbReference type="InterPro" id="IPR026082">
    <property type="entry name" value="ABCA"/>
</dbReference>
<keyword evidence="3 9" id="KW-0812">Transmembrane</keyword>
<dbReference type="CDD" id="cd03263">
    <property type="entry name" value="ABC_subfamily_A"/>
    <property type="match status" value="2"/>
</dbReference>
<dbReference type="InterPro" id="IPR027417">
    <property type="entry name" value="P-loop_NTPase"/>
</dbReference>
<dbReference type="EMBL" id="JABFTP020000165">
    <property type="protein sequence ID" value="KAL3284218.1"/>
    <property type="molecule type" value="Genomic_DNA"/>
</dbReference>
<evidence type="ECO:0000256" key="2">
    <source>
        <dbReference type="ARBA" id="ARBA00022448"/>
    </source>
</evidence>
<reference evidence="11 12" key="1">
    <citation type="journal article" date="2021" name="BMC Biol.">
        <title>Horizontally acquired antibacterial genes associated with adaptive radiation of ladybird beetles.</title>
        <authorList>
            <person name="Li H.S."/>
            <person name="Tang X.F."/>
            <person name="Huang Y.H."/>
            <person name="Xu Z.Y."/>
            <person name="Chen M.L."/>
            <person name="Du X.Y."/>
            <person name="Qiu B.Y."/>
            <person name="Chen P.T."/>
            <person name="Zhang W."/>
            <person name="Slipinski A."/>
            <person name="Escalona H.E."/>
            <person name="Waterhouse R.M."/>
            <person name="Zwick A."/>
            <person name="Pang H."/>
        </authorList>
    </citation>
    <scope>NUCLEOTIDE SEQUENCE [LARGE SCALE GENOMIC DNA]</scope>
    <source>
        <strain evidence="11">SYSU2018</strain>
    </source>
</reference>
<dbReference type="GO" id="GO:0016020">
    <property type="term" value="C:membrane"/>
    <property type="evidence" value="ECO:0007669"/>
    <property type="project" value="UniProtKB-SubCell"/>
</dbReference>
<name>A0ABD2NZS4_9CUCU</name>
<keyword evidence="7 9" id="KW-1133">Transmembrane helix</keyword>
<dbReference type="PROSITE" id="PS00211">
    <property type="entry name" value="ABC_TRANSPORTER_1"/>
    <property type="match status" value="1"/>
</dbReference>
<evidence type="ECO:0000259" key="10">
    <source>
        <dbReference type="PROSITE" id="PS50893"/>
    </source>
</evidence>
<dbReference type="Pfam" id="PF12698">
    <property type="entry name" value="ABC2_membrane_3"/>
    <property type="match status" value="2"/>
</dbReference>
<evidence type="ECO:0000256" key="7">
    <source>
        <dbReference type="ARBA" id="ARBA00022989"/>
    </source>
</evidence>
<feature type="transmembrane region" description="Helical" evidence="9">
    <location>
        <begin position="1136"/>
        <end position="1156"/>
    </location>
</feature>
<dbReference type="InterPro" id="IPR003593">
    <property type="entry name" value="AAA+_ATPase"/>
</dbReference>
<feature type="transmembrane region" description="Helical" evidence="9">
    <location>
        <begin position="854"/>
        <end position="875"/>
    </location>
</feature>
<proteinExistence type="predicted"/>
<evidence type="ECO:0000256" key="9">
    <source>
        <dbReference type="SAM" id="Phobius"/>
    </source>
</evidence>
<evidence type="ECO:0000256" key="4">
    <source>
        <dbReference type="ARBA" id="ARBA00022737"/>
    </source>
</evidence>
<feature type="transmembrane region" description="Helical" evidence="9">
    <location>
        <begin position="1021"/>
        <end position="1040"/>
    </location>
</feature>
<feature type="transmembrane region" description="Helical" evidence="9">
    <location>
        <begin position="268"/>
        <end position="292"/>
    </location>
</feature>
<comment type="subcellular location">
    <subcellularLocation>
        <location evidence="1">Membrane</location>
        <topology evidence="1">Multi-pass membrane protein</topology>
    </subcellularLocation>
</comment>
<keyword evidence="2" id="KW-0813">Transport</keyword>
<feature type="transmembrane region" description="Helical" evidence="9">
    <location>
        <begin position="228"/>
        <end position="248"/>
    </location>
</feature>
<evidence type="ECO:0000313" key="12">
    <source>
        <dbReference type="Proteomes" id="UP001516400"/>
    </source>
</evidence>
<evidence type="ECO:0000256" key="5">
    <source>
        <dbReference type="ARBA" id="ARBA00022741"/>
    </source>
</evidence>